<dbReference type="EMBL" id="VDES01000001">
    <property type="protein sequence ID" value="MBA1373657.1"/>
    <property type="molecule type" value="Genomic_DNA"/>
</dbReference>
<keyword evidence="2" id="KW-0808">Transferase</keyword>
<dbReference type="RefSeq" id="WP_181266641.1">
    <property type="nucleotide sequence ID" value="NZ_BAAAGB010000002.1"/>
</dbReference>
<dbReference type="Gene3D" id="3.40.630.30">
    <property type="match status" value="1"/>
</dbReference>
<dbReference type="SUPFAM" id="SSF55729">
    <property type="entry name" value="Acyl-CoA N-acyltransferases (Nat)"/>
    <property type="match status" value="1"/>
</dbReference>
<dbReference type="InterPro" id="IPR016181">
    <property type="entry name" value="Acyl_CoA_acyltransferase"/>
</dbReference>
<sequence length="243" mass="26859">MTIECATQSDLEIILAWLAAEAAAGNPTFHGNRNLISKGQEEGELFVLREAGEIVAFALGKPGEIAIQETRPDRRGKGHGRMLAQWGIDRARMADMVVIQGECSPSTSLGFWKTMGFGEMRPRYGHNPWVYLLLPKPLPVPAGEPVEVLIRVFDQDHLYSDEVPVASEHRPAAARDAGGVIHLAERIIIYVPNLPMGHEVSLEIVVNGERLFFDKAKRSVAAARGVKRDAGYEFYIDRILPHA</sequence>
<evidence type="ECO:0000313" key="2">
    <source>
        <dbReference type="EMBL" id="MBA1373657.1"/>
    </source>
</evidence>
<dbReference type="Proteomes" id="UP000589292">
    <property type="component" value="Unassembled WGS sequence"/>
</dbReference>
<keyword evidence="3" id="KW-1185">Reference proteome</keyword>
<name>A0A7V8U7Q1_9SPHN</name>
<dbReference type="AlphaFoldDB" id="A0A7V8U7Q1"/>
<reference evidence="2 3" key="1">
    <citation type="journal article" date="1994" name="Int. J. Syst. Bacteriol.">
        <title>Phylogenetic positions of novel aerobic, bacteriochlorophyll a-containing bacteria and description of Roseococcus thiosulfatophilus gen. nov., sp. nov., Erythromicrobium ramosum gen. nov., sp. nov., and Erythrobacter litoralis sp. nov.</title>
        <authorList>
            <person name="Yurkov V."/>
            <person name="Stackebrandt E."/>
            <person name="Holmes A."/>
            <person name="Fuerst J.A."/>
            <person name="Hugenholtz P."/>
            <person name="Golecki J."/>
            <person name="Gad'on N."/>
            <person name="Gorlenko V.M."/>
            <person name="Kompantseva E.I."/>
            <person name="Drews G."/>
        </authorList>
    </citation>
    <scope>NUCLEOTIDE SEQUENCE [LARGE SCALE GENOMIC DNA]</scope>
    <source>
        <strain evidence="2 3">KR-99</strain>
    </source>
</reference>
<dbReference type="Pfam" id="PF00583">
    <property type="entry name" value="Acetyltransf_1"/>
    <property type="match status" value="1"/>
</dbReference>
<dbReference type="InterPro" id="IPR000182">
    <property type="entry name" value="GNAT_dom"/>
</dbReference>
<dbReference type="CDD" id="cd04301">
    <property type="entry name" value="NAT_SF"/>
    <property type="match status" value="1"/>
</dbReference>
<accession>A0A7V8U7Q1</accession>
<organism evidence="2 3">
    <name type="scientific">Sphingomonas ursincola</name>
    <dbReference type="NCBI Taxonomy" id="56361"/>
    <lineage>
        <taxon>Bacteria</taxon>
        <taxon>Pseudomonadati</taxon>
        <taxon>Pseudomonadota</taxon>
        <taxon>Alphaproteobacteria</taxon>
        <taxon>Sphingomonadales</taxon>
        <taxon>Sphingomonadaceae</taxon>
        <taxon>Sphingomonas</taxon>
    </lineage>
</organism>
<evidence type="ECO:0000313" key="3">
    <source>
        <dbReference type="Proteomes" id="UP000589292"/>
    </source>
</evidence>
<feature type="domain" description="N-acetyltransferase" evidence="1">
    <location>
        <begin position="1"/>
        <end position="139"/>
    </location>
</feature>
<protein>
    <submittedName>
        <fullName evidence="2">GNAT family N-acetyltransferase</fullName>
    </submittedName>
</protein>
<proteinExistence type="predicted"/>
<evidence type="ECO:0000259" key="1">
    <source>
        <dbReference type="PROSITE" id="PS51186"/>
    </source>
</evidence>
<dbReference type="PROSITE" id="PS51186">
    <property type="entry name" value="GNAT"/>
    <property type="match status" value="1"/>
</dbReference>
<dbReference type="GO" id="GO:0016747">
    <property type="term" value="F:acyltransferase activity, transferring groups other than amino-acyl groups"/>
    <property type="evidence" value="ECO:0007669"/>
    <property type="project" value="InterPro"/>
</dbReference>
<gene>
    <name evidence="2" type="ORF">FG486_04855</name>
</gene>
<comment type="caution">
    <text evidence="2">The sequence shown here is derived from an EMBL/GenBank/DDBJ whole genome shotgun (WGS) entry which is preliminary data.</text>
</comment>